<dbReference type="AlphaFoldDB" id="A0AAW2VEZ2"/>
<evidence type="ECO:0000259" key="7">
    <source>
        <dbReference type="PROSITE" id="PS50994"/>
    </source>
</evidence>
<dbReference type="InterPro" id="IPR043502">
    <property type="entry name" value="DNA/RNA_pol_sf"/>
</dbReference>
<dbReference type="InterPro" id="IPR001584">
    <property type="entry name" value="Integrase_cat-core"/>
</dbReference>
<accession>A0AAW2VEZ2</accession>
<dbReference type="InterPro" id="IPR050951">
    <property type="entry name" value="Retrovirus_Pol_polyprotein"/>
</dbReference>
<dbReference type="SUPFAM" id="SSF56672">
    <property type="entry name" value="DNA/RNA polymerases"/>
    <property type="match status" value="1"/>
</dbReference>
<evidence type="ECO:0000256" key="1">
    <source>
        <dbReference type="ARBA" id="ARBA00022679"/>
    </source>
</evidence>
<evidence type="ECO:0000256" key="6">
    <source>
        <dbReference type="ARBA" id="ARBA00022918"/>
    </source>
</evidence>
<name>A0AAW2VEZ2_9LAMI</name>
<evidence type="ECO:0000256" key="2">
    <source>
        <dbReference type="ARBA" id="ARBA00022695"/>
    </source>
</evidence>
<protein>
    <submittedName>
        <fullName evidence="8">Gag-Pol polyprotein</fullName>
    </submittedName>
</protein>
<dbReference type="Pfam" id="PF17917">
    <property type="entry name" value="RT_RNaseH"/>
    <property type="match status" value="1"/>
</dbReference>
<keyword evidence="6" id="KW-0695">RNA-directed DNA polymerase</keyword>
<gene>
    <name evidence="8" type="ORF">Slati_2925300</name>
</gene>
<evidence type="ECO:0000256" key="3">
    <source>
        <dbReference type="ARBA" id="ARBA00022722"/>
    </source>
</evidence>
<dbReference type="PANTHER" id="PTHR37984">
    <property type="entry name" value="PROTEIN CBG26694"/>
    <property type="match status" value="1"/>
</dbReference>
<evidence type="ECO:0000313" key="8">
    <source>
        <dbReference type="EMBL" id="KAL0427505.1"/>
    </source>
</evidence>
<dbReference type="InterPro" id="IPR036397">
    <property type="entry name" value="RNaseH_sf"/>
</dbReference>
<evidence type="ECO:0000256" key="4">
    <source>
        <dbReference type="ARBA" id="ARBA00022759"/>
    </source>
</evidence>
<keyword evidence="1" id="KW-0808">Transferase</keyword>
<dbReference type="EMBL" id="JACGWN010000010">
    <property type="protein sequence ID" value="KAL0427505.1"/>
    <property type="molecule type" value="Genomic_DNA"/>
</dbReference>
<organism evidence="8">
    <name type="scientific">Sesamum latifolium</name>
    <dbReference type="NCBI Taxonomy" id="2727402"/>
    <lineage>
        <taxon>Eukaryota</taxon>
        <taxon>Viridiplantae</taxon>
        <taxon>Streptophyta</taxon>
        <taxon>Embryophyta</taxon>
        <taxon>Tracheophyta</taxon>
        <taxon>Spermatophyta</taxon>
        <taxon>Magnoliopsida</taxon>
        <taxon>eudicotyledons</taxon>
        <taxon>Gunneridae</taxon>
        <taxon>Pentapetalae</taxon>
        <taxon>asterids</taxon>
        <taxon>lamiids</taxon>
        <taxon>Lamiales</taxon>
        <taxon>Pedaliaceae</taxon>
        <taxon>Sesamum</taxon>
    </lineage>
</organism>
<keyword evidence="4" id="KW-0255">Endonuclease</keyword>
<dbReference type="SUPFAM" id="SSF53098">
    <property type="entry name" value="Ribonuclease H-like"/>
    <property type="match status" value="1"/>
</dbReference>
<dbReference type="GO" id="GO:0003964">
    <property type="term" value="F:RNA-directed DNA polymerase activity"/>
    <property type="evidence" value="ECO:0007669"/>
    <property type="project" value="UniProtKB-KW"/>
</dbReference>
<evidence type="ECO:0000256" key="5">
    <source>
        <dbReference type="ARBA" id="ARBA00022801"/>
    </source>
</evidence>
<keyword evidence="2" id="KW-0548">Nucleotidyltransferase</keyword>
<dbReference type="GO" id="GO:0015074">
    <property type="term" value="P:DNA integration"/>
    <property type="evidence" value="ECO:0007669"/>
    <property type="project" value="InterPro"/>
</dbReference>
<dbReference type="InterPro" id="IPR041373">
    <property type="entry name" value="RT_RNaseH"/>
</dbReference>
<sequence length="368" mass="42498">METDVSSSGIGAVLLHQGRPIAYVSKALSKQLGISVYDKEMLVVVTAQTTLFLHGGHFNSQGKTDGRKKSGVKTKHFAIIPYQCTRWTFKYGEYPPQTQKCSEFKGLKHDVHRFIKDCVVCQKNKHENVLPPGLLQPLPIPNRIWEDIFMNFVKGLPTSVGKDTILVVVDKLSKFAHFVVLKHPFLAAVDAQLFMENIFKLHGMPKSIVSDRDPVFMSRFWREYFQLHRSNSSHPPPTTRKQMVKSRFVNKCLECYLRCMTGDRPKEWANWLPLAEWWYNTSFHSSMRTTPYEVVYGQPPPTPIPYEALSFSLEAVVRSLQHREATIKILKEHLHNAQHRMKVQTDKKRSEREFAVGDLVFVKLRPYK</sequence>
<reference evidence="8" key="2">
    <citation type="journal article" date="2024" name="Plant">
        <title>Genomic evolution and insights into agronomic trait innovations of Sesamum species.</title>
        <authorList>
            <person name="Miao H."/>
            <person name="Wang L."/>
            <person name="Qu L."/>
            <person name="Liu H."/>
            <person name="Sun Y."/>
            <person name="Le M."/>
            <person name="Wang Q."/>
            <person name="Wei S."/>
            <person name="Zheng Y."/>
            <person name="Lin W."/>
            <person name="Duan Y."/>
            <person name="Cao H."/>
            <person name="Xiong S."/>
            <person name="Wang X."/>
            <person name="Wei L."/>
            <person name="Li C."/>
            <person name="Ma Q."/>
            <person name="Ju M."/>
            <person name="Zhao R."/>
            <person name="Li G."/>
            <person name="Mu C."/>
            <person name="Tian Q."/>
            <person name="Mei H."/>
            <person name="Zhang T."/>
            <person name="Gao T."/>
            <person name="Zhang H."/>
        </authorList>
    </citation>
    <scope>NUCLEOTIDE SEQUENCE</scope>
    <source>
        <strain evidence="8">KEN1</strain>
    </source>
</reference>
<reference evidence="8" key="1">
    <citation type="submission" date="2020-06" db="EMBL/GenBank/DDBJ databases">
        <authorList>
            <person name="Li T."/>
            <person name="Hu X."/>
            <person name="Zhang T."/>
            <person name="Song X."/>
            <person name="Zhang H."/>
            <person name="Dai N."/>
            <person name="Sheng W."/>
            <person name="Hou X."/>
            <person name="Wei L."/>
        </authorList>
    </citation>
    <scope>NUCLEOTIDE SEQUENCE</scope>
    <source>
        <strain evidence="8">KEN1</strain>
        <tissue evidence="8">Leaf</tissue>
    </source>
</reference>
<keyword evidence="3" id="KW-0540">Nuclease</keyword>
<feature type="domain" description="Integrase catalytic" evidence="7">
    <location>
        <begin position="135"/>
        <end position="299"/>
    </location>
</feature>
<dbReference type="GO" id="GO:0004519">
    <property type="term" value="F:endonuclease activity"/>
    <property type="evidence" value="ECO:0007669"/>
    <property type="project" value="UniProtKB-KW"/>
</dbReference>
<dbReference type="PROSITE" id="PS50994">
    <property type="entry name" value="INTEGRASE"/>
    <property type="match status" value="1"/>
</dbReference>
<dbReference type="Gene3D" id="3.30.420.10">
    <property type="entry name" value="Ribonuclease H-like superfamily/Ribonuclease H"/>
    <property type="match status" value="1"/>
</dbReference>
<proteinExistence type="predicted"/>
<dbReference type="GO" id="GO:0016787">
    <property type="term" value="F:hydrolase activity"/>
    <property type="evidence" value="ECO:0007669"/>
    <property type="project" value="UniProtKB-KW"/>
</dbReference>
<keyword evidence="5" id="KW-0378">Hydrolase</keyword>
<dbReference type="GO" id="GO:0003676">
    <property type="term" value="F:nucleic acid binding"/>
    <property type="evidence" value="ECO:0007669"/>
    <property type="project" value="InterPro"/>
</dbReference>
<comment type="caution">
    <text evidence="8">The sequence shown here is derived from an EMBL/GenBank/DDBJ whole genome shotgun (WGS) entry which is preliminary data.</text>
</comment>
<dbReference type="InterPro" id="IPR012337">
    <property type="entry name" value="RNaseH-like_sf"/>
</dbReference>
<dbReference type="PANTHER" id="PTHR37984:SF5">
    <property type="entry name" value="PROTEIN NYNRIN-LIKE"/>
    <property type="match status" value="1"/>
</dbReference>